<evidence type="ECO:0000313" key="4">
    <source>
        <dbReference type="Proteomes" id="UP000702425"/>
    </source>
</evidence>
<keyword evidence="1" id="KW-0175">Coiled coil</keyword>
<dbReference type="RefSeq" id="WP_172188366.1">
    <property type="nucleotide sequence ID" value="NZ_CAWPPK010000262.1"/>
</dbReference>
<comment type="caution">
    <text evidence="3">The sequence shown here is derived from an EMBL/GenBank/DDBJ whole genome shotgun (WGS) entry which is preliminary data.</text>
</comment>
<keyword evidence="2" id="KW-0812">Transmembrane</keyword>
<organism evidence="3 4">
    <name type="scientific">Microcoleus asticus IPMA8</name>
    <dbReference type="NCBI Taxonomy" id="2563858"/>
    <lineage>
        <taxon>Bacteria</taxon>
        <taxon>Bacillati</taxon>
        <taxon>Cyanobacteriota</taxon>
        <taxon>Cyanophyceae</taxon>
        <taxon>Oscillatoriophycideae</taxon>
        <taxon>Oscillatoriales</taxon>
        <taxon>Microcoleaceae</taxon>
        <taxon>Microcoleus</taxon>
        <taxon>Microcoleus asticus</taxon>
    </lineage>
</organism>
<dbReference type="EMBL" id="SRRZ01000049">
    <property type="protein sequence ID" value="NQE35180.1"/>
    <property type="molecule type" value="Genomic_DNA"/>
</dbReference>
<evidence type="ECO:0000256" key="2">
    <source>
        <dbReference type="SAM" id="Phobius"/>
    </source>
</evidence>
<keyword evidence="4" id="KW-1185">Reference proteome</keyword>
<gene>
    <name evidence="3" type="ORF">E5S67_02910</name>
</gene>
<protein>
    <submittedName>
        <fullName evidence="3">Uncharacterized protein</fullName>
    </submittedName>
</protein>
<reference evidence="3 4" key="1">
    <citation type="journal article" date="2020" name="Sci. Rep.">
        <title>A novel cyanobacterial geosmin producer, revising GeoA distribution and dispersion patterns in Bacteria.</title>
        <authorList>
            <person name="Churro C."/>
            <person name="Semedo-Aguiar A.P."/>
            <person name="Silva A.D."/>
            <person name="Pereira-Leal J.B."/>
            <person name="Leite R.B."/>
        </authorList>
    </citation>
    <scope>NUCLEOTIDE SEQUENCE [LARGE SCALE GENOMIC DNA]</scope>
    <source>
        <strain evidence="3 4">IPMA8</strain>
    </source>
</reference>
<evidence type="ECO:0000313" key="3">
    <source>
        <dbReference type="EMBL" id="NQE35180.1"/>
    </source>
</evidence>
<sequence>MNTYPVILYPLSIEKALASLPPVPEPPKVFPPPILQLLPKPEELEVFIESPPVRIKLVPLFLSELGVSIISALVGSASNSIAGWMFFIMLTLGVFGFGYTQVKSYPIRLSQYREELAAYQKKRNSYPKIIKDWEQSIHQETIKHKELLAEWELQKQNLERIYQQEVENLRTPQKVSDWRMESCKKEFLSLNPQSFDIEPAEDRRGFTEYPDNCRFPNLLRNYFGDDKIFILKRVVHYTPDFAYVEPENNWFSIDIEIDEPYTPRQYPNNSPLRPTHCIGQDDNRNYFFQQHDWYVIRFSERQVFLYPESCCKVIAQLICKFTGNESVLRQFDKIPDLQPELLWTEDNSINKANRRERLNYKV</sequence>
<feature type="transmembrane region" description="Helical" evidence="2">
    <location>
        <begin position="81"/>
        <end position="100"/>
    </location>
</feature>
<name>A0ABX2D0I2_9CYAN</name>
<keyword evidence="2" id="KW-1133">Transmembrane helix</keyword>
<keyword evidence="2" id="KW-0472">Membrane</keyword>
<evidence type="ECO:0000256" key="1">
    <source>
        <dbReference type="SAM" id="Coils"/>
    </source>
</evidence>
<proteinExistence type="predicted"/>
<accession>A0ABX2D0I2</accession>
<dbReference type="Proteomes" id="UP000702425">
    <property type="component" value="Unassembled WGS sequence"/>
</dbReference>
<feature type="coiled-coil region" evidence="1">
    <location>
        <begin position="130"/>
        <end position="168"/>
    </location>
</feature>